<feature type="region of interest" description="Disordered" evidence="1">
    <location>
        <begin position="205"/>
        <end position="226"/>
    </location>
</feature>
<protein>
    <submittedName>
        <fullName evidence="2">Uncharacterized protein</fullName>
    </submittedName>
</protein>
<accession>A0A9J5X983</accession>
<comment type="caution">
    <text evidence="2">The sequence shown here is derived from an EMBL/GenBank/DDBJ whole genome shotgun (WGS) entry which is preliminary data.</text>
</comment>
<reference evidence="2 3" key="1">
    <citation type="submission" date="2020-09" db="EMBL/GenBank/DDBJ databases">
        <title>De no assembly of potato wild relative species, Solanum commersonii.</title>
        <authorList>
            <person name="Cho K."/>
        </authorList>
    </citation>
    <scope>NUCLEOTIDE SEQUENCE [LARGE SCALE GENOMIC DNA]</scope>
    <source>
        <strain evidence="2">LZ3.2</strain>
        <tissue evidence="2">Leaf</tissue>
    </source>
</reference>
<dbReference type="OrthoDB" id="10584347at2759"/>
<evidence type="ECO:0000256" key="1">
    <source>
        <dbReference type="SAM" id="MobiDB-lite"/>
    </source>
</evidence>
<dbReference type="Proteomes" id="UP000824120">
    <property type="component" value="Chromosome 9"/>
</dbReference>
<keyword evidence="3" id="KW-1185">Reference proteome</keyword>
<sequence length="226" mass="25743">MKGRDYNKRGENPRDSNPCSSQFSLIESKAHNKGSSIVAWRLEFACIRFHSLSWIVRLVPKVVRPIMAVSNLRLFYDMGSLSGPGYFKGELDLGMSLYVIMWDICIWGEYNHSMNDNLDNSVQMMPQMSTQIWIEKVIGGHTRNDLQPLQSSIEGIRSSHIVKALDIVQIVAMLDQIAKLTVAHTKFEQRGVVEQESMSVTIQQIKEQDTNDESEEDDDNFIDCTP</sequence>
<organism evidence="2 3">
    <name type="scientific">Solanum commersonii</name>
    <name type="common">Commerson's wild potato</name>
    <name type="synonym">Commerson's nightshade</name>
    <dbReference type="NCBI Taxonomy" id="4109"/>
    <lineage>
        <taxon>Eukaryota</taxon>
        <taxon>Viridiplantae</taxon>
        <taxon>Streptophyta</taxon>
        <taxon>Embryophyta</taxon>
        <taxon>Tracheophyta</taxon>
        <taxon>Spermatophyta</taxon>
        <taxon>Magnoliopsida</taxon>
        <taxon>eudicotyledons</taxon>
        <taxon>Gunneridae</taxon>
        <taxon>Pentapetalae</taxon>
        <taxon>asterids</taxon>
        <taxon>lamiids</taxon>
        <taxon>Solanales</taxon>
        <taxon>Solanaceae</taxon>
        <taxon>Solanoideae</taxon>
        <taxon>Solaneae</taxon>
        <taxon>Solanum</taxon>
    </lineage>
</organism>
<gene>
    <name evidence="2" type="ORF">H5410_045293</name>
</gene>
<proteinExistence type="predicted"/>
<feature type="compositionally biased region" description="Basic and acidic residues" evidence="1">
    <location>
        <begin position="1"/>
        <end position="14"/>
    </location>
</feature>
<feature type="region of interest" description="Disordered" evidence="1">
    <location>
        <begin position="1"/>
        <end position="20"/>
    </location>
</feature>
<dbReference type="AlphaFoldDB" id="A0A9J5X983"/>
<name>A0A9J5X983_SOLCO</name>
<evidence type="ECO:0000313" key="2">
    <source>
        <dbReference type="EMBL" id="KAG5584859.1"/>
    </source>
</evidence>
<feature type="compositionally biased region" description="Acidic residues" evidence="1">
    <location>
        <begin position="210"/>
        <end position="226"/>
    </location>
</feature>
<evidence type="ECO:0000313" key="3">
    <source>
        <dbReference type="Proteomes" id="UP000824120"/>
    </source>
</evidence>
<dbReference type="EMBL" id="JACXVP010000009">
    <property type="protein sequence ID" value="KAG5584859.1"/>
    <property type="molecule type" value="Genomic_DNA"/>
</dbReference>